<reference evidence="2" key="2">
    <citation type="submission" date="2025-09" db="UniProtKB">
        <authorList>
            <consortium name="Ensembl"/>
        </authorList>
    </citation>
    <scope>IDENTIFICATION</scope>
</reference>
<evidence type="ECO:0000313" key="3">
    <source>
        <dbReference type="Proteomes" id="UP000694390"/>
    </source>
</evidence>
<dbReference type="GeneTree" id="ENSGT00960000192645"/>
<keyword evidence="3" id="KW-1185">Reference proteome</keyword>
<keyword evidence="1" id="KW-0812">Transmembrane</keyword>
<accession>A0A8C4VGC0</accession>
<proteinExistence type="predicted"/>
<organism evidence="2 3">
    <name type="scientific">Gopherus evgoodei</name>
    <name type="common">Goodes thornscrub tortoise</name>
    <dbReference type="NCBI Taxonomy" id="1825980"/>
    <lineage>
        <taxon>Eukaryota</taxon>
        <taxon>Metazoa</taxon>
        <taxon>Chordata</taxon>
        <taxon>Craniata</taxon>
        <taxon>Vertebrata</taxon>
        <taxon>Euteleostomi</taxon>
        <taxon>Archelosauria</taxon>
        <taxon>Testudinata</taxon>
        <taxon>Testudines</taxon>
        <taxon>Cryptodira</taxon>
        <taxon>Durocryptodira</taxon>
        <taxon>Testudinoidea</taxon>
        <taxon>Testudinidae</taxon>
        <taxon>Gopherus</taxon>
    </lineage>
</organism>
<feature type="transmembrane region" description="Helical" evidence="1">
    <location>
        <begin position="12"/>
        <end position="32"/>
    </location>
</feature>
<dbReference type="Ensembl" id="ENSGEVT00005000488.1">
    <property type="protein sequence ID" value="ENSGEVP00005000451.1"/>
    <property type="gene ID" value="ENSGEVG00005000395.1"/>
</dbReference>
<dbReference type="Proteomes" id="UP000694390">
    <property type="component" value="Unassembled WGS sequence"/>
</dbReference>
<keyword evidence="1" id="KW-0472">Membrane</keyword>
<protein>
    <submittedName>
        <fullName evidence="2">Uncharacterized protein</fullName>
    </submittedName>
</protein>
<evidence type="ECO:0000313" key="2">
    <source>
        <dbReference type="Ensembl" id="ENSGEVP00005000451.1"/>
    </source>
</evidence>
<dbReference type="OrthoDB" id="9908388at2759"/>
<name>A0A8C4VGC0_9SAUR</name>
<evidence type="ECO:0000256" key="1">
    <source>
        <dbReference type="SAM" id="Phobius"/>
    </source>
</evidence>
<dbReference type="AlphaFoldDB" id="A0A8C4VGC0"/>
<sequence>MELLSWLGSQLLSFWNSFTTFGLSFAVFILVFDHMKRRKRWKNYPPGPVSFPFVGNLLQVNFQCPRLALIEVSARGTDAFH</sequence>
<keyword evidence="1" id="KW-1133">Transmembrane helix</keyword>
<reference evidence="2" key="1">
    <citation type="submission" date="2025-08" db="UniProtKB">
        <authorList>
            <consortium name="Ensembl"/>
        </authorList>
    </citation>
    <scope>IDENTIFICATION</scope>
</reference>